<dbReference type="InterPro" id="IPR011009">
    <property type="entry name" value="Kinase-like_dom_sf"/>
</dbReference>
<accession>A0AAN9THM4</accession>
<sequence>MNAFVSKLLKAFVQSRPDLIERQAIVDEFGLIVMNEGVQLSAAANLRYNFVLGRIECRGGGGRRRTCAKVLIKYFESRQQAPGSLDGYAAFAREIYFFRTLLPMLRRAKPLPSVPKLYASRVAATVVAHRQAIVFEWPVELVHLNLSCDSLLGPSRLTLMVKRIAELHVAYWAAQRVQPDRWPLTSLAHVPYTQPELAQSLLVRCYRPMFENVDTLAHYAPAKLRLAQMLNHFGERLRAPFSIALSNRCWTLCHQNYGQHNVVFEDFSYQQPRQLRIFNWQSMGLASLAVDLVIVMFVESEKKRGPLVHKLIADYEAALQELPPEMRPSREEIHVEIKRCVPVALFVLASRVLSAQSQKQPDCSLYPKSCWNEKLVVSLFKFLIQSGFV</sequence>
<organism evidence="1 2">
    <name type="scientific">Parthenolecanium corni</name>
    <dbReference type="NCBI Taxonomy" id="536013"/>
    <lineage>
        <taxon>Eukaryota</taxon>
        <taxon>Metazoa</taxon>
        <taxon>Ecdysozoa</taxon>
        <taxon>Arthropoda</taxon>
        <taxon>Hexapoda</taxon>
        <taxon>Insecta</taxon>
        <taxon>Pterygota</taxon>
        <taxon>Neoptera</taxon>
        <taxon>Paraneoptera</taxon>
        <taxon>Hemiptera</taxon>
        <taxon>Sternorrhyncha</taxon>
        <taxon>Coccoidea</taxon>
        <taxon>Coccidae</taxon>
        <taxon>Parthenolecanium</taxon>
    </lineage>
</organism>
<gene>
    <name evidence="1" type="ORF">V9T40_007738</name>
</gene>
<comment type="caution">
    <text evidence="1">The sequence shown here is derived from an EMBL/GenBank/DDBJ whole genome shotgun (WGS) entry which is preliminary data.</text>
</comment>
<name>A0AAN9THM4_9HEMI</name>
<dbReference type="AlphaFoldDB" id="A0AAN9THM4"/>
<protein>
    <recommendedName>
        <fullName evidence="3">CHK kinase-like domain-containing protein</fullName>
    </recommendedName>
</protein>
<evidence type="ECO:0008006" key="3">
    <source>
        <dbReference type="Google" id="ProtNLM"/>
    </source>
</evidence>
<dbReference type="InterPro" id="IPR004119">
    <property type="entry name" value="EcKL"/>
</dbReference>
<keyword evidence="2" id="KW-1185">Reference proteome</keyword>
<dbReference type="PANTHER" id="PTHR11012:SF30">
    <property type="entry name" value="PROTEIN KINASE-LIKE DOMAIN-CONTAINING"/>
    <property type="match status" value="1"/>
</dbReference>
<proteinExistence type="predicted"/>
<dbReference type="PANTHER" id="PTHR11012">
    <property type="entry name" value="PROTEIN KINASE-LIKE DOMAIN-CONTAINING"/>
    <property type="match status" value="1"/>
</dbReference>
<evidence type="ECO:0000313" key="2">
    <source>
        <dbReference type="Proteomes" id="UP001367676"/>
    </source>
</evidence>
<evidence type="ECO:0000313" key="1">
    <source>
        <dbReference type="EMBL" id="KAK7592986.1"/>
    </source>
</evidence>
<reference evidence="1 2" key="1">
    <citation type="submission" date="2024-03" db="EMBL/GenBank/DDBJ databases">
        <title>Adaptation during the transition from Ophiocordyceps entomopathogen to insect associate is accompanied by gene loss and intensified selection.</title>
        <authorList>
            <person name="Ward C.M."/>
            <person name="Onetto C.A."/>
            <person name="Borneman A.R."/>
        </authorList>
    </citation>
    <scope>NUCLEOTIDE SEQUENCE [LARGE SCALE GENOMIC DNA]</scope>
    <source>
        <strain evidence="1">AWRI1</strain>
        <tissue evidence="1">Single Adult Female</tissue>
    </source>
</reference>
<dbReference type="Proteomes" id="UP001367676">
    <property type="component" value="Unassembled WGS sequence"/>
</dbReference>
<dbReference type="EMBL" id="JBBCAQ010000020">
    <property type="protein sequence ID" value="KAK7592986.1"/>
    <property type="molecule type" value="Genomic_DNA"/>
</dbReference>
<dbReference type="SUPFAM" id="SSF56112">
    <property type="entry name" value="Protein kinase-like (PK-like)"/>
    <property type="match status" value="1"/>
</dbReference>
<dbReference type="Pfam" id="PF02958">
    <property type="entry name" value="EcKL"/>
    <property type="match status" value="1"/>
</dbReference>